<evidence type="ECO:0000313" key="1">
    <source>
        <dbReference type="EMBL" id="KAF4038816.1"/>
    </source>
</evidence>
<accession>A0A833TCR9</accession>
<comment type="caution">
    <text evidence="1">The sequence shown here is derived from an EMBL/GenBank/DDBJ whole genome shotgun (WGS) entry which is preliminary data.</text>
</comment>
<reference evidence="1" key="1">
    <citation type="submission" date="2020-04" db="EMBL/GenBank/DDBJ databases">
        <title>Hybrid Assembly of Korean Phytophthora infestans isolates.</title>
        <authorList>
            <person name="Prokchorchik M."/>
            <person name="Lee Y."/>
            <person name="Seo J."/>
            <person name="Cho J.-H."/>
            <person name="Park Y.-E."/>
            <person name="Jang D.-C."/>
            <person name="Im J.-S."/>
            <person name="Choi J.-G."/>
            <person name="Park H.-J."/>
            <person name="Lee G.-B."/>
            <person name="Lee Y.-G."/>
            <person name="Hong S.-Y."/>
            <person name="Cho K."/>
            <person name="Sohn K.H."/>
        </authorList>
    </citation>
    <scope>NUCLEOTIDE SEQUENCE</scope>
    <source>
        <strain evidence="1">KR_1_A1</strain>
        <strain evidence="2">KR_2_A2</strain>
    </source>
</reference>
<protein>
    <submittedName>
        <fullName evidence="1">Uncharacterized protein</fullName>
    </submittedName>
</protein>
<dbReference type="EMBL" id="WSZM01000187">
    <property type="protein sequence ID" value="KAF4038816.1"/>
    <property type="molecule type" value="Genomic_DNA"/>
</dbReference>
<organism evidence="1 3">
    <name type="scientific">Phytophthora infestans</name>
    <name type="common">Potato late blight agent</name>
    <name type="synonym">Botrytis infestans</name>
    <dbReference type="NCBI Taxonomy" id="4787"/>
    <lineage>
        <taxon>Eukaryota</taxon>
        <taxon>Sar</taxon>
        <taxon>Stramenopiles</taxon>
        <taxon>Oomycota</taxon>
        <taxon>Peronosporomycetes</taxon>
        <taxon>Peronosporales</taxon>
        <taxon>Peronosporaceae</taxon>
        <taxon>Phytophthora</taxon>
    </lineage>
</organism>
<name>A0A833TCR9_PHYIN</name>
<dbReference type="Proteomes" id="UP000602510">
    <property type="component" value="Unassembled WGS sequence"/>
</dbReference>
<evidence type="ECO:0000313" key="2">
    <source>
        <dbReference type="EMBL" id="KAF4132540.1"/>
    </source>
</evidence>
<proteinExistence type="predicted"/>
<evidence type="ECO:0000313" key="3">
    <source>
        <dbReference type="Proteomes" id="UP000602510"/>
    </source>
</evidence>
<gene>
    <name evidence="1" type="ORF">GN244_ATG09034</name>
    <name evidence="2" type="ORF">GN958_ATG18270</name>
</gene>
<sequence length="119" mass="13979">MAKMLETHAEFDSSTFVLASDSLTNLARSGFPYVHDKTEPGRGSGMSLLHNGMMNFMLGRKFVRQRQRKHTIKLIQQNYDFARGRLPENSCLQHKSKYLEILVILETFSERLQQNFYWY</sequence>
<dbReference type="Proteomes" id="UP000704712">
    <property type="component" value="Unassembled WGS sequence"/>
</dbReference>
<keyword evidence="3" id="KW-1185">Reference proteome</keyword>
<dbReference type="EMBL" id="JAACNO010002535">
    <property type="protein sequence ID" value="KAF4132540.1"/>
    <property type="molecule type" value="Genomic_DNA"/>
</dbReference>
<dbReference type="AlphaFoldDB" id="A0A833TCR9"/>